<dbReference type="EMBL" id="GL871151">
    <property type="protein sequence ID" value="EGC33236.1"/>
    <property type="molecule type" value="Genomic_DNA"/>
</dbReference>
<dbReference type="Proteomes" id="UP000001064">
    <property type="component" value="Unassembled WGS sequence"/>
</dbReference>
<keyword evidence="3" id="KW-1185">Reference proteome</keyword>
<name>F0ZS36_DICPU</name>
<dbReference type="eggNOG" id="ENOG502RHUC">
    <property type="taxonomic scope" value="Eukaryota"/>
</dbReference>
<organism evidence="2 3">
    <name type="scientific">Dictyostelium purpureum</name>
    <name type="common">Slime mold</name>
    <dbReference type="NCBI Taxonomy" id="5786"/>
    <lineage>
        <taxon>Eukaryota</taxon>
        <taxon>Amoebozoa</taxon>
        <taxon>Evosea</taxon>
        <taxon>Eumycetozoa</taxon>
        <taxon>Dictyostelia</taxon>
        <taxon>Dictyosteliales</taxon>
        <taxon>Dictyosteliaceae</taxon>
        <taxon>Dictyostelium</taxon>
    </lineage>
</organism>
<dbReference type="VEuPathDB" id="AmoebaDB:DICPUDRAFT_37027"/>
<evidence type="ECO:0000256" key="1">
    <source>
        <dbReference type="SAM" id="Phobius"/>
    </source>
</evidence>
<keyword evidence="1" id="KW-0472">Membrane</keyword>
<dbReference type="FunCoup" id="F0ZS36">
    <property type="interactions" value="18"/>
</dbReference>
<dbReference type="KEGG" id="dpp:DICPUDRAFT_37027"/>
<accession>F0ZS36</accession>
<dbReference type="GeneID" id="10504585"/>
<dbReference type="AlphaFoldDB" id="F0ZS36"/>
<proteinExistence type="predicted"/>
<keyword evidence="1" id="KW-0812">Transmembrane</keyword>
<dbReference type="OMA" id="RNWIRAR"/>
<evidence type="ECO:0000313" key="2">
    <source>
        <dbReference type="EMBL" id="EGC33236.1"/>
    </source>
</evidence>
<sequence>MDSLVHKFDNKKVSKIGDPKFPSHTKMEDIIGIFNNTYKGLNLHLNLIEDLMSISLVQAKKFNRKYTQYVKDLTVDFDQSQHGILNPGKDYKNYIKIRNWIRARVKIIMKDNDLNQRQKNILIYILLPIYYLPKYTKSYNPDKPRGEKTFSKMVLNLSVMHAKCKFEYVTGFYDCHQKNLAAVPNIKKSTSKENILKYCWTIIVLVNLFLFLWIIFKI</sequence>
<dbReference type="RefSeq" id="XP_003290229.1">
    <property type="nucleotide sequence ID" value="XM_003290181.1"/>
</dbReference>
<dbReference type="InParanoid" id="F0ZS36"/>
<evidence type="ECO:0000313" key="3">
    <source>
        <dbReference type="Proteomes" id="UP000001064"/>
    </source>
</evidence>
<dbReference type="OrthoDB" id="19245at2759"/>
<reference evidence="3" key="1">
    <citation type="journal article" date="2011" name="Genome Biol.">
        <title>Comparative genomics of the social amoebae Dictyostelium discoideum and Dictyostelium purpureum.</title>
        <authorList>
            <consortium name="US DOE Joint Genome Institute (JGI-PGF)"/>
            <person name="Sucgang R."/>
            <person name="Kuo A."/>
            <person name="Tian X."/>
            <person name="Salerno W."/>
            <person name="Parikh A."/>
            <person name="Feasley C.L."/>
            <person name="Dalin E."/>
            <person name="Tu H."/>
            <person name="Huang E."/>
            <person name="Barry K."/>
            <person name="Lindquist E."/>
            <person name="Shapiro H."/>
            <person name="Bruce D."/>
            <person name="Schmutz J."/>
            <person name="Salamov A."/>
            <person name="Fey P."/>
            <person name="Gaudet P."/>
            <person name="Anjard C."/>
            <person name="Babu M.M."/>
            <person name="Basu S."/>
            <person name="Bushmanova Y."/>
            <person name="van der Wel H."/>
            <person name="Katoh-Kurasawa M."/>
            <person name="Dinh C."/>
            <person name="Coutinho P.M."/>
            <person name="Saito T."/>
            <person name="Elias M."/>
            <person name="Schaap P."/>
            <person name="Kay R.R."/>
            <person name="Henrissat B."/>
            <person name="Eichinger L."/>
            <person name="Rivero F."/>
            <person name="Putnam N.H."/>
            <person name="West C.M."/>
            <person name="Loomis W.F."/>
            <person name="Chisholm R.L."/>
            <person name="Shaulsky G."/>
            <person name="Strassmann J.E."/>
            <person name="Queller D.C."/>
            <person name="Kuspa A."/>
            <person name="Grigoriev I.V."/>
        </authorList>
    </citation>
    <scope>NUCLEOTIDE SEQUENCE [LARGE SCALE GENOMIC DNA]</scope>
    <source>
        <strain evidence="3">QSDP1</strain>
    </source>
</reference>
<feature type="transmembrane region" description="Helical" evidence="1">
    <location>
        <begin position="195"/>
        <end position="216"/>
    </location>
</feature>
<protein>
    <submittedName>
        <fullName evidence="2">Uncharacterized protein</fullName>
    </submittedName>
</protein>
<gene>
    <name evidence="2" type="ORF">DICPUDRAFT_37027</name>
</gene>
<keyword evidence="1" id="KW-1133">Transmembrane helix</keyword>